<dbReference type="EMBL" id="CP008953">
    <property type="protein sequence ID" value="AIG73483.1"/>
    <property type="molecule type" value="Genomic_DNA"/>
</dbReference>
<evidence type="ECO:0008006" key="4">
    <source>
        <dbReference type="Google" id="ProtNLM"/>
    </source>
</evidence>
<organism evidence="2 3">
    <name type="scientific">Amycolatopsis japonica</name>
    <dbReference type="NCBI Taxonomy" id="208439"/>
    <lineage>
        <taxon>Bacteria</taxon>
        <taxon>Bacillati</taxon>
        <taxon>Actinomycetota</taxon>
        <taxon>Actinomycetes</taxon>
        <taxon>Pseudonocardiales</taxon>
        <taxon>Pseudonocardiaceae</taxon>
        <taxon>Amycolatopsis</taxon>
        <taxon>Amycolatopsis japonica group</taxon>
    </lineage>
</organism>
<keyword evidence="3" id="KW-1185">Reference proteome</keyword>
<dbReference type="HOGENOM" id="CLU_069582_0_0_11"/>
<dbReference type="AlphaFoldDB" id="A0A075UKQ3"/>
<feature type="region of interest" description="Disordered" evidence="1">
    <location>
        <begin position="1"/>
        <end position="28"/>
    </location>
</feature>
<gene>
    <name evidence="2" type="ORF">AJAP_02785</name>
</gene>
<dbReference type="KEGG" id="aja:AJAP_02785"/>
<evidence type="ECO:0000256" key="1">
    <source>
        <dbReference type="SAM" id="MobiDB-lite"/>
    </source>
</evidence>
<dbReference type="eggNOG" id="ENOG5032T81">
    <property type="taxonomic scope" value="Bacteria"/>
</dbReference>
<dbReference type="STRING" id="208439.AJAP_02785"/>
<sequence length="309" mass="34770">MPSQRPRTPRGYLDSQKNRAKNGAERTGASTGELLQLHFHRRLIARVFHGDEAANWVLKGGQALLVRWPSARYSTDIDLLSVENTTDAAVDALKTAARLRLADHIWFSHLGTSDQTHVERPTRKVSFMAMFENAPLNHRVRVDVVTSGHLPRGPVTTEPLEPPFTSDCAPWPEARMFPIEDHVAEKICAMYERHQVGGHPSTRYKDLVDLALFALKSPMPGKETHEILHDEIARRRGRGMVVVPPSRFEAPDPRSWKGGYRKAAQGVRALPAEFRTLEGVRDLADAFITPLLHTTPPTGRWNPGERAWR</sequence>
<dbReference type="InterPro" id="IPR014942">
    <property type="entry name" value="AbiEii"/>
</dbReference>
<reference evidence="2 3" key="1">
    <citation type="journal article" date="2014" name="J. Biotechnol.">
        <title>Complete genome sequence of the actinobacterium Amycolatopsis japonica MG417-CF17(T) (=DSM 44213T) producing (S,S)-N,N'-ethylenediaminedisuccinic acid.</title>
        <authorList>
            <person name="Stegmann E."/>
            <person name="Albersmeier A."/>
            <person name="Spohn M."/>
            <person name="Gert H."/>
            <person name="Weber T."/>
            <person name="Wohlleben W."/>
            <person name="Kalinowski J."/>
            <person name="Ruckert C."/>
        </authorList>
    </citation>
    <scope>NUCLEOTIDE SEQUENCE [LARGE SCALE GENOMIC DNA]</scope>
    <source>
        <strain evidence="3">MG417-CF17 (DSM 44213)</strain>
    </source>
</reference>
<dbReference type="Pfam" id="PF08843">
    <property type="entry name" value="AbiEii"/>
    <property type="match status" value="1"/>
</dbReference>
<evidence type="ECO:0000313" key="3">
    <source>
        <dbReference type="Proteomes" id="UP000028492"/>
    </source>
</evidence>
<accession>A0A075UKQ3</accession>
<proteinExistence type="predicted"/>
<dbReference type="RefSeq" id="WP_038507930.1">
    <property type="nucleotide sequence ID" value="NZ_CP008953.1"/>
</dbReference>
<evidence type="ECO:0000313" key="2">
    <source>
        <dbReference type="EMBL" id="AIG73483.1"/>
    </source>
</evidence>
<name>A0A075UKQ3_9PSEU</name>
<dbReference type="Proteomes" id="UP000028492">
    <property type="component" value="Chromosome"/>
</dbReference>
<protein>
    <recommendedName>
        <fullName evidence="4">Nucleotidyl transferase AbiEii/AbiGii toxin family protein</fullName>
    </recommendedName>
</protein>